<dbReference type="OrthoDB" id="6119856at2"/>
<reference evidence="2 3" key="1">
    <citation type="submission" date="2018-03" db="EMBL/GenBank/DDBJ databases">
        <title>Genomic Encyclopedia of Archaeal and Bacterial Type Strains, Phase II (KMG-II): from individual species to whole genera.</title>
        <authorList>
            <person name="Goeker M."/>
        </authorList>
    </citation>
    <scope>NUCLEOTIDE SEQUENCE [LARGE SCALE GENOMIC DNA]</scope>
    <source>
        <strain evidence="2 3">DSM 100212</strain>
    </source>
</reference>
<gene>
    <name evidence="2" type="ORF">CLV74_102184</name>
</gene>
<evidence type="ECO:0000313" key="3">
    <source>
        <dbReference type="Proteomes" id="UP000238392"/>
    </source>
</evidence>
<keyword evidence="3" id="KW-1185">Reference proteome</keyword>
<protein>
    <submittedName>
        <fullName evidence="2">Branched-subunit amino acid transport protein</fullName>
    </submittedName>
</protein>
<dbReference type="EMBL" id="PVTQ01000002">
    <property type="protein sequence ID" value="PRY92269.1"/>
    <property type="molecule type" value="Genomic_DNA"/>
</dbReference>
<keyword evidence="1" id="KW-0472">Membrane</keyword>
<dbReference type="Pfam" id="PF05437">
    <property type="entry name" value="AzlD"/>
    <property type="match status" value="1"/>
</dbReference>
<feature type="transmembrane region" description="Helical" evidence="1">
    <location>
        <begin position="91"/>
        <end position="109"/>
    </location>
</feature>
<name>A0A2T0X000_9RHOB</name>
<keyword evidence="1" id="KW-1133">Transmembrane helix</keyword>
<sequence>MSQIDHTALWLTMIGLGLGSFGLRFIFLGLIGDRALPEWVQRHLRYTSVAVLPAIVAPLIAFPAATGGTPDLPRTAAATVTLAVGYFTKNVIAAIGTGAATLYLLLYLVG</sequence>
<comment type="caution">
    <text evidence="2">The sequence shown here is derived from an EMBL/GenBank/DDBJ whole genome shotgun (WGS) entry which is preliminary data.</text>
</comment>
<feature type="transmembrane region" description="Helical" evidence="1">
    <location>
        <begin position="12"/>
        <end position="32"/>
    </location>
</feature>
<dbReference type="Proteomes" id="UP000238392">
    <property type="component" value="Unassembled WGS sequence"/>
</dbReference>
<accession>A0A2T0X000</accession>
<dbReference type="InterPro" id="IPR008407">
    <property type="entry name" value="Brnchd-chn_aa_trnsp_AzlD"/>
</dbReference>
<dbReference type="AlphaFoldDB" id="A0A2T0X000"/>
<proteinExistence type="predicted"/>
<evidence type="ECO:0000256" key="1">
    <source>
        <dbReference type="SAM" id="Phobius"/>
    </source>
</evidence>
<dbReference type="RefSeq" id="WP_106262798.1">
    <property type="nucleotide sequence ID" value="NZ_PVTQ01000002.1"/>
</dbReference>
<keyword evidence="1" id="KW-0812">Transmembrane</keyword>
<feature type="transmembrane region" description="Helical" evidence="1">
    <location>
        <begin position="44"/>
        <end position="65"/>
    </location>
</feature>
<evidence type="ECO:0000313" key="2">
    <source>
        <dbReference type="EMBL" id="PRY92269.1"/>
    </source>
</evidence>
<organism evidence="2 3">
    <name type="scientific">Donghicola tyrosinivorans</name>
    <dbReference type="NCBI Taxonomy" id="1652492"/>
    <lineage>
        <taxon>Bacteria</taxon>
        <taxon>Pseudomonadati</taxon>
        <taxon>Pseudomonadota</taxon>
        <taxon>Alphaproteobacteria</taxon>
        <taxon>Rhodobacterales</taxon>
        <taxon>Roseobacteraceae</taxon>
        <taxon>Donghicola</taxon>
    </lineage>
</organism>